<dbReference type="Gene3D" id="3.20.20.140">
    <property type="entry name" value="Metal-dependent hydrolases"/>
    <property type="match status" value="1"/>
</dbReference>
<dbReference type="SUPFAM" id="SSF51556">
    <property type="entry name" value="Metallo-dependent hydrolases"/>
    <property type="match status" value="1"/>
</dbReference>
<dbReference type="AlphaFoldDB" id="A0A1I3Q8Q6"/>
<dbReference type="OrthoDB" id="9795018at2"/>
<evidence type="ECO:0000313" key="7">
    <source>
        <dbReference type="EMBL" id="SFJ29486.1"/>
    </source>
</evidence>
<gene>
    <name evidence="7" type="ORF">SAMN05421835_104203</name>
</gene>
<comment type="similarity">
    <text evidence="5">Belongs to the metallo-dependent hydrolases superfamily. Phosphotriesterase family.</text>
</comment>
<dbReference type="GO" id="GO:0016787">
    <property type="term" value="F:hydrolase activity"/>
    <property type="evidence" value="ECO:0007669"/>
    <property type="project" value="UniProtKB-KW"/>
</dbReference>
<reference evidence="7 8" key="1">
    <citation type="submission" date="2016-10" db="EMBL/GenBank/DDBJ databases">
        <authorList>
            <person name="de Groot N.N."/>
        </authorList>
    </citation>
    <scope>NUCLEOTIDE SEQUENCE [LARGE SCALE GENOMIC DNA]</scope>
    <source>
        <strain evidence="7 8">DSM 44468</strain>
    </source>
</reference>
<keyword evidence="8" id="KW-1185">Reference proteome</keyword>
<proteinExistence type="inferred from homology"/>
<feature type="region of interest" description="Disordered" evidence="6">
    <location>
        <begin position="116"/>
        <end position="137"/>
    </location>
</feature>
<protein>
    <submittedName>
        <fullName evidence="7">Phosphotriesterase-related protein</fullName>
    </submittedName>
</protein>
<feature type="binding site" evidence="4">
    <location>
        <position position="20"/>
    </location>
    <ligand>
        <name>Zn(2+)</name>
        <dbReference type="ChEBI" id="CHEBI:29105"/>
        <label>1</label>
    </ligand>
</feature>
<dbReference type="STRING" id="115433.SAMN05421835_104203"/>
<dbReference type="InterPro" id="IPR032466">
    <property type="entry name" value="Metal_Hydrolase"/>
</dbReference>
<feature type="binding site" evidence="4">
    <location>
        <position position="22"/>
    </location>
    <ligand>
        <name>Zn(2+)</name>
        <dbReference type="ChEBI" id="CHEBI:29105"/>
        <label>1</label>
    </ligand>
</feature>
<organism evidence="7 8">
    <name type="scientific">Amycolatopsis sacchari</name>
    <dbReference type="NCBI Taxonomy" id="115433"/>
    <lineage>
        <taxon>Bacteria</taxon>
        <taxon>Bacillati</taxon>
        <taxon>Actinomycetota</taxon>
        <taxon>Actinomycetes</taxon>
        <taxon>Pseudonocardiales</taxon>
        <taxon>Pseudonocardiaceae</taxon>
        <taxon>Amycolatopsis</taxon>
    </lineage>
</organism>
<evidence type="ECO:0000256" key="2">
    <source>
        <dbReference type="ARBA" id="ARBA00022801"/>
    </source>
</evidence>
<dbReference type="PANTHER" id="PTHR10819:SF3">
    <property type="entry name" value="PHOSPHOTRIESTERASE-RELATED PROTEIN"/>
    <property type="match status" value="1"/>
</dbReference>
<keyword evidence="1 4" id="KW-0479">Metal-binding</keyword>
<dbReference type="Pfam" id="PF02126">
    <property type="entry name" value="PTE"/>
    <property type="match status" value="1"/>
</dbReference>
<dbReference type="GO" id="GO:0008270">
    <property type="term" value="F:zinc ion binding"/>
    <property type="evidence" value="ECO:0007669"/>
    <property type="project" value="InterPro"/>
</dbReference>
<dbReference type="RefSeq" id="WP_091505404.1">
    <property type="nucleotide sequence ID" value="NZ_FORP01000004.1"/>
</dbReference>
<feature type="binding site" evidence="4">
    <location>
        <position position="177"/>
    </location>
    <ligand>
        <name>Zn(2+)</name>
        <dbReference type="ChEBI" id="CHEBI:29105"/>
        <label>2</label>
    </ligand>
</feature>
<feature type="binding site" evidence="4">
    <location>
        <position position="262"/>
    </location>
    <ligand>
        <name>Zn(2+)</name>
        <dbReference type="ChEBI" id="CHEBI:29105"/>
        <label>1</label>
    </ligand>
</feature>
<feature type="binding site" description="via carbamate group" evidence="4">
    <location>
        <position position="144"/>
    </location>
    <ligand>
        <name>Zn(2+)</name>
        <dbReference type="ChEBI" id="CHEBI:29105"/>
        <label>1</label>
    </ligand>
</feature>
<evidence type="ECO:0000256" key="4">
    <source>
        <dbReference type="PIRSR" id="PIRSR601559-51"/>
    </source>
</evidence>
<evidence type="ECO:0000313" key="8">
    <source>
        <dbReference type="Proteomes" id="UP000199025"/>
    </source>
</evidence>
<feature type="modified residue" description="N6-carboxylysine" evidence="3 5">
    <location>
        <position position="144"/>
    </location>
</feature>
<evidence type="ECO:0000256" key="6">
    <source>
        <dbReference type="SAM" id="MobiDB-lite"/>
    </source>
</evidence>
<sequence>MIRTVLGDVPAAGFGPADYHEHLFQVSPLLTGDELDDETASGEEALSLVTAGISAMVEATPTGLGRNPAAVARISRATGLQVVHVTGAHREEHYPAGHWLRDADDLTARFTADVTEGLPAEDSPARGPVATGPDGEPVRAGMVKAGVGYWRISPFEQRVLAAVGETAAATGVPVMVHLEYCSAAFEVLELLAAQGVPAHRVVLAHVDRNLDPGLHAELAAVGAYLGFDGMARHREAPDSAILDDLEQLVTAGHTPRILLGGDVARRGRYRAYGGLPGLDYLPRRFLPRLTRRVGEDAVGEMLRHNPARLLTLS</sequence>
<dbReference type="EMBL" id="FORP01000004">
    <property type="protein sequence ID" value="SFJ29486.1"/>
    <property type="molecule type" value="Genomic_DNA"/>
</dbReference>
<dbReference type="InterPro" id="IPR001559">
    <property type="entry name" value="Phosphotriesterase"/>
</dbReference>
<feature type="binding site" description="via carbamate group" evidence="4">
    <location>
        <position position="144"/>
    </location>
    <ligand>
        <name>Zn(2+)</name>
        <dbReference type="ChEBI" id="CHEBI:29105"/>
        <label>2</label>
    </ligand>
</feature>
<dbReference type="PROSITE" id="PS51347">
    <property type="entry name" value="PHOSPHOTRIESTERASE_2"/>
    <property type="match status" value="1"/>
</dbReference>
<name>A0A1I3Q8Q6_9PSEU</name>
<dbReference type="Proteomes" id="UP000199025">
    <property type="component" value="Unassembled WGS sequence"/>
</dbReference>
<accession>A0A1I3Q8Q6</accession>
<evidence type="ECO:0000256" key="5">
    <source>
        <dbReference type="PROSITE-ProRule" id="PRU00679"/>
    </source>
</evidence>
<dbReference type="PIRSF" id="PIRSF016839">
    <property type="entry name" value="PhP"/>
    <property type="match status" value="1"/>
</dbReference>
<evidence type="ECO:0000256" key="3">
    <source>
        <dbReference type="PIRSR" id="PIRSR601559-50"/>
    </source>
</evidence>
<dbReference type="PANTHER" id="PTHR10819">
    <property type="entry name" value="PHOSPHOTRIESTERASE-RELATED"/>
    <property type="match status" value="1"/>
</dbReference>
<evidence type="ECO:0000256" key="1">
    <source>
        <dbReference type="ARBA" id="ARBA00022723"/>
    </source>
</evidence>
<comment type="cofactor">
    <cofactor evidence="4">
        <name>a divalent metal cation</name>
        <dbReference type="ChEBI" id="CHEBI:60240"/>
    </cofactor>
    <text evidence="4">Binds 2 divalent metal cations per subunit.</text>
</comment>
<feature type="binding site" evidence="4">
    <location>
        <position position="205"/>
    </location>
    <ligand>
        <name>Zn(2+)</name>
        <dbReference type="ChEBI" id="CHEBI:29105"/>
        <label>2</label>
    </ligand>
</feature>
<keyword evidence="2" id="KW-0378">Hydrolase</keyword>